<evidence type="ECO:0000259" key="4">
    <source>
        <dbReference type="Pfam" id="PF13305"/>
    </source>
</evidence>
<evidence type="ECO:0000313" key="5">
    <source>
        <dbReference type="EMBL" id="MBH0238686.1"/>
    </source>
</evidence>
<evidence type="ECO:0000256" key="1">
    <source>
        <dbReference type="ARBA" id="ARBA00023015"/>
    </source>
</evidence>
<dbReference type="Gene3D" id="1.10.357.10">
    <property type="entry name" value="Tetracycline Repressor, domain 2"/>
    <property type="match status" value="1"/>
</dbReference>
<dbReference type="InterPro" id="IPR025996">
    <property type="entry name" value="MT1864/Rv1816-like_C"/>
</dbReference>
<protein>
    <submittedName>
        <fullName evidence="5">WHG domain-containing protein</fullName>
    </submittedName>
</protein>
<keyword evidence="3" id="KW-0804">Transcription</keyword>
<name>A0A931I4E6_9HYPH</name>
<dbReference type="Proteomes" id="UP000631694">
    <property type="component" value="Unassembled WGS sequence"/>
</dbReference>
<evidence type="ECO:0000256" key="2">
    <source>
        <dbReference type="ARBA" id="ARBA00023125"/>
    </source>
</evidence>
<comment type="caution">
    <text evidence="5">The sequence shown here is derived from an EMBL/GenBank/DDBJ whole genome shotgun (WGS) entry which is preliminary data.</text>
</comment>
<proteinExistence type="predicted"/>
<reference evidence="5" key="1">
    <citation type="submission" date="2020-12" db="EMBL/GenBank/DDBJ databases">
        <title>Methylobrevis albus sp. nov., isolated from fresh water lack sediment.</title>
        <authorList>
            <person name="Zou Q."/>
        </authorList>
    </citation>
    <scope>NUCLEOTIDE SEQUENCE</scope>
    <source>
        <strain evidence="5">L22</strain>
    </source>
</reference>
<accession>A0A931I4E6</accession>
<organism evidence="5 6">
    <name type="scientific">Methylobrevis albus</name>
    <dbReference type="NCBI Taxonomy" id="2793297"/>
    <lineage>
        <taxon>Bacteria</taxon>
        <taxon>Pseudomonadati</taxon>
        <taxon>Pseudomonadota</taxon>
        <taxon>Alphaproteobacteria</taxon>
        <taxon>Hyphomicrobiales</taxon>
        <taxon>Pleomorphomonadaceae</taxon>
        <taxon>Methylobrevis</taxon>
    </lineage>
</organism>
<dbReference type="SUPFAM" id="SSF46689">
    <property type="entry name" value="Homeodomain-like"/>
    <property type="match status" value="1"/>
</dbReference>
<dbReference type="Pfam" id="PF13305">
    <property type="entry name" value="TetR_C_33"/>
    <property type="match status" value="1"/>
</dbReference>
<feature type="domain" description="HTH-type transcriptional regulator MT1864/Rv1816-like C-terminal" evidence="4">
    <location>
        <begin position="95"/>
        <end position="193"/>
    </location>
</feature>
<dbReference type="PANTHER" id="PTHR30055:SF234">
    <property type="entry name" value="HTH-TYPE TRANSCRIPTIONAL REGULATOR BETI"/>
    <property type="match status" value="1"/>
</dbReference>
<keyword evidence="6" id="KW-1185">Reference proteome</keyword>
<dbReference type="PANTHER" id="PTHR30055">
    <property type="entry name" value="HTH-TYPE TRANSCRIPTIONAL REGULATOR RUTR"/>
    <property type="match status" value="1"/>
</dbReference>
<dbReference type="GO" id="GO:0003700">
    <property type="term" value="F:DNA-binding transcription factor activity"/>
    <property type="evidence" value="ECO:0007669"/>
    <property type="project" value="TreeGrafter"/>
</dbReference>
<dbReference type="SUPFAM" id="SSF48498">
    <property type="entry name" value="Tetracyclin repressor-like, C-terminal domain"/>
    <property type="match status" value="1"/>
</dbReference>
<dbReference type="InterPro" id="IPR050109">
    <property type="entry name" value="HTH-type_TetR-like_transc_reg"/>
</dbReference>
<dbReference type="EMBL" id="JADZLT010000051">
    <property type="protein sequence ID" value="MBH0238686.1"/>
    <property type="molecule type" value="Genomic_DNA"/>
</dbReference>
<sequence>MAKDTQRRTEQRAALIAAAEAAIAGGGLGALKARDLAATLGCAVGAIYTLVADLDELVLLVGSRTLARLDAALAAADAGADGAGTDGTEAAVRRLEAVALAYARFAHAETALWRALFEFRMAPEKALPDWSVADQIGLFVHVDAPLAALLPGLDPERRGLLARSLFSAVHGILALGLEGKLVAVPQAHLEAQIALVVRAACRGLVAEQAEGPPS</sequence>
<dbReference type="InterPro" id="IPR036271">
    <property type="entry name" value="Tet_transcr_reg_TetR-rel_C_sf"/>
</dbReference>
<evidence type="ECO:0000313" key="6">
    <source>
        <dbReference type="Proteomes" id="UP000631694"/>
    </source>
</evidence>
<keyword evidence="2" id="KW-0238">DNA-binding</keyword>
<keyword evidence="1" id="KW-0805">Transcription regulation</keyword>
<dbReference type="AlphaFoldDB" id="A0A931I4E6"/>
<gene>
    <name evidence="5" type="ORF">I5731_12695</name>
</gene>
<dbReference type="InterPro" id="IPR009057">
    <property type="entry name" value="Homeodomain-like_sf"/>
</dbReference>
<dbReference type="GO" id="GO:0000976">
    <property type="term" value="F:transcription cis-regulatory region binding"/>
    <property type="evidence" value="ECO:0007669"/>
    <property type="project" value="TreeGrafter"/>
</dbReference>
<dbReference type="RefSeq" id="WP_197311775.1">
    <property type="nucleotide sequence ID" value="NZ_JADZLT010000051.1"/>
</dbReference>
<evidence type="ECO:0000256" key="3">
    <source>
        <dbReference type="ARBA" id="ARBA00023163"/>
    </source>
</evidence>